<name>A0A4Y3RRU2_9ACTN</name>
<protein>
    <submittedName>
        <fullName evidence="2">Uncharacterized protein</fullName>
    </submittedName>
</protein>
<accession>A0A4Y3RRU2</accession>
<proteinExistence type="predicted"/>
<dbReference type="EMBL" id="BJMN01000038">
    <property type="protein sequence ID" value="GEB60024.1"/>
    <property type="molecule type" value="Genomic_DNA"/>
</dbReference>
<sequence length="90" mass="9683">MIELTDGNEEFAPPVHGPDLDPQPRGLRAADVLAVHGRASSRSRGCRLTCLEPYKRGPLSRTHRPHKPTQSGLLALATIGVHQVGLEGNT</sequence>
<gene>
    <name evidence="2" type="ORF">SGA01_56290</name>
</gene>
<dbReference type="Proteomes" id="UP000315226">
    <property type="component" value="Unassembled WGS sequence"/>
</dbReference>
<comment type="caution">
    <text evidence="2">The sequence shown here is derived from an EMBL/GenBank/DDBJ whole genome shotgun (WGS) entry which is preliminary data.</text>
</comment>
<organism evidence="2 3">
    <name type="scientific">Streptomyces gardneri</name>
    <dbReference type="NCBI Taxonomy" id="66892"/>
    <lineage>
        <taxon>Bacteria</taxon>
        <taxon>Bacillati</taxon>
        <taxon>Actinomycetota</taxon>
        <taxon>Actinomycetes</taxon>
        <taxon>Kitasatosporales</taxon>
        <taxon>Streptomycetaceae</taxon>
        <taxon>Streptomyces</taxon>
    </lineage>
</organism>
<dbReference type="AlphaFoldDB" id="A0A4Y3RRU2"/>
<evidence type="ECO:0000313" key="2">
    <source>
        <dbReference type="EMBL" id="GEB60024.1"/>
    </source>
</evidence>
<evidence type="ECO:0000313" key="3">
    <source>
        <dbReference type="Proteomes" id="UP000315226"/>
    </source>
</evidence>
<keyword evidence="3" id="KW-1185">Reference proteome</keyword>
<reference evidence="2 3" key="1">
    <citation type="submission" date="2019-06" db="EMBL/GenBank/DDBJ databases">
        <title>Whole genome shotgun sequence of Streptomyces gardneri NBRC 12865.</title>
        <authorList>
            <person name="Hosoyama A."/>
            <person name="Uohara A."/>
            <person name="Ohji S."/>
            <person name="Ichikawa N."/>
        </authorList>
    </citation>
    <scope>NUCLEOTIDE SEQUENCE [LARGE SCALE GENOMIC DNA]</scope>
    <source>
        <strain evidence="2 3">NBRC 12865</strain>
    </source>
</reference>
<evidence type="ECO:0000256" key="1">
    <source>
        <dbReference type="SAM" id="MobiDB-lite"/>
    </source>
</evidence>
<feature type="region of interest" description="Disordered" evidence="1">
    <location>
        <begin position="1"/>
        <end position="25"/>
    </location>
</feature>